<dbReference type="SMART" id="SM00487">
    <property type="entry name" value="DEXDc"/>
    <property type="match status" value="1"/>
</dbReference>
<evidence type="ECO:0000313" key="8">
    <source>
        <dbReference type="Proteomes" id="UP001623592"/>
    </source>
</evidence>
<evidence type="ECO:0000256" key="1">
    <source>
        <dbReference type="ARBA" id="ARBA00022741"/>
    </source>
</evidence>
<keyword evidence="3 7" id="KW-0347">Helicase</keyword>
<evidence type="ECO:0000256" key="2">
    <source>
        <dbReference type="ARBA" id="ARBA00022801"/>
    </source>
</evidence>
<organism evidence="7 8">
    <name type="scientific">Clostridium neuense</name>
    <dbReference type="NCBI Taxonomy" id="1728934"/>
    <lineage>
        <taxon>Bacteria</taxon>
        <taxon>Bacillati</taxon>
        <taxon>Bacillota</taxon>
        <taxon>Clostridia</taxon>
        <taxon>Eubacteriales</taxon>
        <taxon>Clostridiaceae</taxon>
        <taxon>Clostridium</taxon>
    </lineage>
</organism>
<dbReference type="InterPro" id="IPR014001">
    <property type="entry name" value="Helicase_ATP-bd"/>
</dbReference>
<keyword evidence="5" id="KW-0175">Coiled coil</keyword>
<keyword evidence="1" id="KW-0547">Nucleotide-binding</keyword>
<feature type="coiled-coil region" evidence="5">
    <location>
        <begin position="180"/>
        <end position="210"/>
    </location>
</feature>
<keyword evidence="4" id="KW-0067">ATP-binding</keyword>
<evidence type="ECO:0000259" key="6">
    <source>
        <dbReference type="PROSITE" id="PS51192"/>
    </source>
</evidence>
<evidence type="ECO:0000256" key="3">
    <source>
        <dbReference type="ARBA" id="ARBA00022806"/>
    </source>
</evidence>
<accession>A0ABW8TEF1</accession>
<dbReference type="EMBL" id="JBJIAA010000008">
    <property type="protein sequence ID" value="MFL0250884.1"/>
    <property type="molecule type" value="Genomic_DNA"/>
</dbReference>
<sequence length="1078" mass="123604">MNNIDAIINSIKSVFKVSEDSLFSLGVMLENIDKNRIHHKFGTVFKENKYSNSELISKTNLLNALMEIVLENPNMEEIKSNERKNLLSELYSSTATLYEQLLSQDNDSVWNNLSYLVMYSMLSYLADKQTISNIVINEYNAKLKNKIDKYTNLTTLEKLELDTYYLIVLMVSNIKNYDGLLKLNSYIDKAEKELDKAQNEEIEKDELDIENGLKISAFGNIIYLTSLLKEYLFTGKIEKEENQDIYSVIDVYSYNAFYLLNAENIELKLIGYLLKYSYTQVAENSIWNIAEKSPKIRQFIENNLLGKGNYVYSLLPSQREVISDVLTPKKSIIVSMPTSSGKSLLAEMQILFSLHNYSTQNFKPTICYIVPTNALIEQVKRDLNEDFKEFEFNIETALPCYDVDEIEEEILNRKHIDILISTPEKLESLVRIGHPSIMNTRLVIMDEAHNIGDRSRGSKFELVLATIKQRMKEVNFLLLSPFIPNANEIGEWLADSKRNSTVVSFEWSPTNQYVGCNILENKKTQSILEFYKSARNKLGTENIEIALRHNPMDIKQEMQEKSINNTVKICCILSDFVRQEGNVLILCEGLRTTKTLAIKIKNYFMNNGELRDLTSNKDIKKALEIIKLESDEYDPLLECVKYGVCYHNSGLSTLVKETLEDLLRKNLIKFAFTTTTLAQGMNFPISTVIFETIKFRGDHKFTNAEFWNIAGRAGRAYKDKEGYIIVSFRNSAKETRESTKEYIKKDAEDVISSLNSFFSGDNQISLDYDFLKKPNNTPVLNLIQYISHILNIGYEYNINTSELAKIRTILNDSYLYHSLDKQEGYINAQMKLNNFVAQYVRHISDKKKEELKKADQLGISDISFSKVKSIIGAFITGLKSQNDNEYKASDIILKTKNYEKLGEIIDIISKIPEIHIEMTGKGELDSKSIAKLVIGWVNGKKISSIAESIRRDNEPLESAMELCNKYLNSQMKSYMPWGINIYQELSYDLGTENAKMLPSYIYYGVSNKEAAIISKIGVPRFAVKNVLNVLKSEHPELEIKANNIENLKAIVSQIQPKQYKIKNVSSEIIKEIVDSKIK</sequence>
<dbReference type="InterPro" id="IPR050474">
    <property type="entry name" value="Hel308_SKI2-like"/>
</dbReference>
<reference evidence="7 8" key="1">
    <citation type="submission" date="2024-11" db="EMBL/GenBank/DDBJ databases">
        <authorList>
            <person name="Heng Y.C."/>
            <person name="Lim A.C.H."/>
            <person name="Lee J.K.Y."/>
            <person name="Kittelmann S."/>
        </authorList>
    </citation>
    <scope>NUCLEOTIDE SEQUENCE [LARGE SCALE GENOMIC DNA]</scope>
    <source>
        <strain evidence="7 8">WILCCON 0114</strain>
    </source>
</reference>
<gene>
    <name evidence="7" type="ORF">ACJDT4_10665</name>
</gene>
<dbReference type="SUPFAM" id="SSF52540">
    <property type="entry name" value="P-loop containing nucleoside triphosphate hydrolases"/>
    <property type="match status" value="1"/>
</dbReference>
<dbReference type="PROSITE" id="PS51192">
    <property type="entry name" value="HELICASE_ATP_BIND_1"/>
    <property type="match status" value="1"/>
</dbReference>
<dbReference type="PANTHER" id="PTHR47961:SF6">
    <property type="entry name" value="DNA-DIRECTED DNA POLYMERASE"/>
    <property type="match status" value="1"/>
</dbReference>
<dbReference type="InterPro" id="IPR027417">
    <property type="entry name" value="P-loop_NTPase"/>
</dbReference>
<dbReference type="SMART" id="SM00490">
    <property type="entry name" value="HELICc"/>
    <property type="match status" value="1"/>
</dbReference>
<dbReference type="InterPro" id="IPR011545">
    <property type="entry name" value="DEAD/DEAH_box_helicase_dom"/>
</dbReference>
<name>A0ABW8TEF1_9CLOT</name>
<feature type="domain" description="Helicase ATP-binding" evidence="6">
    <location>
        <begin position="323"/>
        <end position="501"/>
    </location>
</feature>
<evidence type="ECO:0000256" key="4">
    <source>
        <dbReference type="ARBA" id="ARBA00022840"/>
    </source>
</evidence>
<evidence type="ECO:0000256" key="5">
    <source>
        <dbReference type="SAM" id="Coils"/>
    </source>
</evidence>
<dbReference type="RefSeq" id="WP_406787548.1">
    <property type="nucleotide sequence ID" value="NZ_JBJIAA010000008.1"/>
</dbReference>
<keyword evidence="2" id="KW-0378">Hydrolase</keyword>
<keyword evidence="8" id="KW-1185">Reference proteome</keyword>
<dbReference type="GO" id="GO:0004386">
    <property type="term" value="F:helicase activity"/>
    <property type="evidence" value="ECO:0007669"/>
    <property type="project" value="UniProtKB-KW"/>
</dbReference>
<evidence type="ECO:0000313" key="7">
    <source>
        <dbReference type="EMBL" id="MFL0250884.1"/>
    </source>
</evidence>
<dbReference type="Gene3D" id="3.40.50.300">
    <property type="entry name" value="P-loop containing nucleotide triphosphate hydrolases"/>
    <property type="match status" value="2"/>
</dbReference>
<dbReference type="CDD" id="cd17921">
    <property type="entry name" value="DEXHc_Ski2"/>
    <property type="match status" value="1"/>
</dbReference>
<dbReference type="InterPro" id="IPR001650">
    <property type="entry name" value="Helicase_C-like"/>
</dbReference>
<protein>
    <submittedName>
        <fullName evidence="7">DEAD/DEAH box helicase</fullName>
    </submittedName>
</protein>
<comment type="caution">
    <text evidence="7">The sequence shown here is derived from an EMBL/GenBank/DDBJ whole genome shotgun (WGS) entry which is preliminary data.</text>
</comment>
<proteinExistence type="predicted"/>
<dbReference type="Proteomes" id="UP001623592">
    <property type="component" value="Unassembled WGS sequence"/>
</dbReference>
<dbReference type="Pfam" id="PF00270">
    <property type="entry name" value="DEAD"/>
    <property type="match status" value="1"/>
</dbReference>
<dbReference type="PANTHER" id="PTHR47961">
    <property type="entry name" value="DNA POLYMERASE THETA, PUTATIVE (AFU_ORTHOLOGUE AFUA_1G05260)-RELATED"/>
    <property type="match status" value="1"/>
</dbReference>